<evidence type="ECO:0000313" key="1">
    <source>
        <dbReference type="EnsemblMetazoa" id="CJA24639.1"/>
    </source>
</evidence>
<dbReference type="Proteomes" id="UP000005237">
    <property type="component" value="Unassembled WGS sequence"/>
</dbReference>
<keyword evidence="2" id="KW-1185">Reference proteome</keyword>
<protein>
    <submittedName>
        <fullName evidence="1">Uncharacterized protein</fullName>
    </submittedName>
</protein>
<organism evidence="1 2">
    <name type="scientific">Caenorhabditis japonica</name>
    <dbReference type="NCBI Taxonomy" id="281687"/>
    <lineage>
        <taxon>Eukaryota</taxon>
        <taxon>Metazoa</taxon>
        <taxon>Ecdysozoa</taxon>
        <taxon>Nematoda</taxon>
        <taxon>Chromadorea</taxon>
        <taxon>Rhabditida</taxon>
        <taxon>Rhabditina</taxon>
        <taxon>Rhabditomorpha</taxon>
        <taxon>Rhabditoidea</taxon>
        <taxon>Rhabditidae</taxon>
        <taxon>Peloderinae</taxon>
        <taxon>Caenorhabditis</taxon>
    </lineage>
</organism>
<reference evidence="1" key="2">
    <citation type="submission" date="2022-06" db="UniProtKB">
        <authorList>
            <consortium name="EnsemblMetazoa"/>
        </authorList>
    </citation>
    <scope>IDENTIFICATION</scope>
    <source>
        <strain evidence="1">DF5081</strain>
    </source>
</reference>
<accession>A0A8R1I7F7</accession>
<sequence length="84" mass="9339">MSFVTSYHHCELPSPGDAHYKKSSDSFLGRPKHVCCSQEGYQKSEKLVLVPKVGRMTEVILTADTTTTTTNNIVGPLKWTNALR</sequence>
<dbReference type="EnsemblMetazoa" id="CJA24639.1">
    <property type="protein sequence ID" value="CJA24639.1"/>
    <property type="gene ID" value="WBGene00180211"/>
</dbReference>
<evidence type="ECO:0000313" key="2">
    <source>
        <dbReference type="Proteomes" id="UP000005237"/>
    </source>
</evidence>
<reference evidence="2" key="1">
    <citation type="submission" date="2010-08" db="EMBL/GenBank/DDBJ databases">
        <authorList>
            <consortium name="Caenorhabditis japonica Sequencing Consortium"/>
            <person name="Wilson R.K."/>
        </authorList>
    </citation>
    <scope>NUCLEOTIDE SEQUENCE [LARGE SCALE GENOMIC DNA]</scope>
    <source>
        <strain evidence="2">DF5081</strain>
    </source>
</reference>
<proteinExistence type="predicted"/>
<dbReference type="AlphaFoldDB" id="A0A8R1I7F7"/>
<name>A0A8R1I7F7_CAEJA</name>